<feature type="domain" description="Beta-lactamase-related" evidence="1">
    <location>
        <begin position="57"/>
        <end position="307"/>
    </location>
</feature>
<dbReference type="EMBL" id="JBIYDN010000061">
    <property type="protein sequence ID" value="MFK4448788.1"/>
    <property type="molecule type" value="Genomic_DNA"/>
</dbReference>
<dbReference type="InterPro" id="IPR012338">
    <property type="entry name" value="Beta-lactam/transpept-like"/>
</dbReference>
<organism evidence="2 3">
    <name type="scientific">Caballeronia udeis</name>
    <dbReference type="NCBI Taxonomy" id="1232866"/>
    <lineage>
        <taxon>Bacteria</taxon>
        <taxon>Pseudomonadati</taxon>
        <taxon>Pseudomonadota</taxon>
        <taxon>Betaproteobacteria</taxon>
        <taxon>Burkholderiales</taxon>
        <taxon>Burkholderiaceae</taxon>
        <taxon>Caballeronia</taxon>
    </lineage>
</organism>
<dbReference type="PANTHER" id="PTHR43283">
    <property type="entry name" value="BETA-LACTAMASE-RELATED"/>
    <property type="match status" value="1"/>
</dbReference>
<gene>
    <name evidence="2" type="ORF">ABH943_008832</name>
</gene>
<evidence type="ECO:0000313" key="3">
    <source>
        <dbReference type="Proteomes" id="UP001620514"/>
    </source>
</evidence>
<keyword evidence="3" id="KW-1185">Reference proteome</keyword>
<dbReference type="PANTHER" id="PTHR43283:SF7">
    <property type="entry name" value="BETA-LACTAMASE-RELATED DOMAIN-CONTAINING PROTEIN"/>
    <property type="match status" value="1"/>
</dbReference>
<accession>A0ABW8MYG4</accession>
<dbReference type="InterPro" id="IPR001466">
    <property type="entry name" value="Beta-lactam-related"/>
</dbReference>
<dbReference type="Pfam" id="PF00144">
    <property type="entry name" value="Beta-lactamase"/>
    <property type="match status" value="1"/>
</dbReference>
<dbReference type="SUPFAM" id="SSF56601">
    <property type="entry name" value="beta-lactamase/transpeptidase-like"/>
    <property type="match status" value="1"/>
</dbReference>
<comment type="caution">
    <text evidence="2">The sequence shown here is derived from an EMBL/GenBank/DDBJ whole genome shotgun (WGS) entry which is preliminary data.</text>
</comment>
<proteinExistence type="predicted"/>
<dbReference type="RefSeq" id="WP_404615347.1">
    <property type="nucleotide sequence ID" value="NZ_JBIYDN010000061.1"/>
</dbReference>
<sequence length="512" mass="55681">MSDNFVECGAASAADLIAAQQADGLTRAAPSVAGVDADAIVAFLNDVEAAGLDLHAFMLHRKGQVVAEGWRWPYRPDRLRNLHSVAKSFTACAIGLALEEGLFKLDDKVVSFFPDVIVEPVQDWLPAMTIEDLLTMRVGHAGETSGAAWRSLTTSWIGEFFKIPIVQEPGTAFMYTSAASYMLSAILSRAAGVTLHEYLKPRIFEPMGIEGETWDIGPDGINPGGNGLIARTADLLKLGVLHAQNGMWQGRRLLPESWVAAATSAHGEPAKYGYHWWTRPDGTYSAIGKFVQMTTVFPLHGATLAVTGAIKGSAQLFPLIDRHFPAAFRDQSPDQIRGHIEDGAADARLEARLADWQSPQAPAPWKEPFERVGAVTDGARAPGQTERFLMHPNGQGVSALQFEFAGETCVFRLTDAQGEHVIAAGAGRWLEGRTDMPGSDLHHGYQLDNSPVVARACWLDNTRLQMTWIFAETAFRDTVICEFSGDTVTFKREVNINGGALRHEDLTGSRAS</sequence>
<dbReference type="Proteomes" id="UP001620514">
    <property type="component" value="Unassembled WGS sequence"/>
</dbReference>
<reference evidence="2 3" key="1">
    <citation type="submission" date="2024-11" db="EMBL/GenBank/DDBJ databases">
        <title>Using genomics to understand microbial adaptation to soil warming.</title>
        <authorList>
            <person name="Deangelis K.M. PhD."/>
        </authorList>
    </citation>
    <scope>NUCLEOTIDE SEQUENCE [LARGE SCALE GENOMIC DNA]</scope>
    <source>
        <strain evidence="2 3">GAS97</strain>
    </source>
</reference>
<evidence type="ECO:0000259" key="1">
    <source>
        <dbReference type="Pfam" id="PF00144"/>
    </source>
</evidence>
<protein>
    <submittedName>
        <fullName evidence="2">CubicO group peptidase (Beta-lactamase class C family)</fullName>
    </submittedName>
</protein>
<dbReference type="InterPro" id="IPR050789">
    <property type="entry name" value="Diverse_Enzym_Activities"/>
</dbReference>
<dbReference type="Gene3D" id="3.40.710.10">
    <property type="entry name" value="DD-peptidase/beta-lactamase superfamily"/>
    <property type="match status" value="1"/>
</dbReference>
<name>A0ABW8MYG4_9BURK</name>
<evidence type="ECO:0000313" key="2">
    <source>
        <dbReference type="EMBL" id="MFK4448788.1"/>
    </source>
</evidence>